<dbReference type="Gene3D" id="3.30.40.10">
    <property type="entry name" value="Zinc/RING finger domain, C3HC4 (zinc finger)"/>
    <property type="match status" value="1"/>
</dbReference>
<feature type="compositionally biased region" description="Pro residues" evidence="5">
    <location>
        <begin position="539"/>
        <end position="550"/>
    </location>
</feature>
<feature type="compositionally biased region" description="Acidic residues" evidence="5">
    <location>
        <begin position="195"/>
        <end position="230"/>
    </location>
</feature>
<reference evidence="7 8" key="1">
    <citation type="submission" date="2021-08" db="EMBL/GenBank/DDBJ databases">
        <title>Draft Genome Sequence of Phanerochaete sordida strain YK-624.</title>
        <authorList>
            <person name="Mori T."/>
            <person name="Dohra H."/>
            <person name="Suzuki T."/>
            <person name="Kawagishi H."/>
            <person name="Hirai H."/>
        </authorList>
    </citation>
    <scope>NUCLEOTIDE SEQUENCE [LARGE SCALE GENOMIC DNA]</scope>
    <source>
        <strain evidence="7 8">YK-624</strain>
    </source>
</reference>
<dbReference type="OrthoDB" id="8062037at2759"/>
<dbReference type="InterPro" id="IPR013083">
    <property type="entry name" value="Znf_RING/FYVE/PHD"/>
</dbReference>
<evidence type="ECO:0000256" key="4">
    <source>
        <dbReference type="PROSITE-ProRule" id="PRU00175"/>
    </source>
</evidence>
<dbReference type="SUPFAM" id="SSF57850">
    <property type="entry name" value="RING/U-box"/>
    <property type="match status" value="1"/>
</dbReference>
<dbReference type="Pfam" id="PF13639">
    <property type="entry name" value="zf-RING_2"/>
    <property type="match status" value="1"/>
</dbReference>
<dbReference type="PANTHER" id="PTHR15710:SF243">
    <property type="entry name" value="E3 UBIQUITIN-PROTEIN LIGASE PRAJA-2 ISOFORM X1"/>
    <property type="match status" value="1"/>
</dbReference>
<comment type="caution">
    <text evidence="7">The sequence shown here is derived from an EMBL/GenBank/DDBJ whole genome shotgun (WGS) entry which is preliminary data.</text>
</comment>
<dbReference type="Proteomes" id="UP000703269">
    <property type="component" value="Unassembled WGS sequence"/>
</dbReference>
<evidence type="ECO:0000256" key="1">
    <source>
        <dbReference type="ARBA" id="ARBA00022723"/>
    </source>
</evidence>
<gene>
    <name evidence="7" type="ORF">PsYK624_020300</name>
</gene>
<dbReference type="PANTHER" id="PTHR15710">
    <property type="entry name" value="E3 UBIQUITIN-PROTEIN LIGASE PRAJA"/>
    <property type="match status" value="1"/>
</dbReference>
<protein>
    <submittedName>
        <fullName evidence="7">RING-type domain-containing protein</fullName>
    </submittedName>
</protein>
<organism evidence="7 8">
    <name type="scientific">Phanerochaete sordida</name>
    <dbReference type="NCBI Taxonomy" id="48140"/>
    <lineage>
        <taxon>Eukaryota</taxon>
        <taxon>Fungi</taxon>
        <taxon>Dikarya</taxon>
        <taxon>Basidiomycota</taxon>
        <taxon>Agaricomycotina</taxon>
        <taxon>Agaricomycetes</taxon>
        <taxon>Polyporales</taxon>
        <taxon>Phanerochaetaceae</taxon>
        <taxon>Phanerochaete</taxon>
    </lineage>
</organism>
<evidence type="ECO:0000256" key="5">
    <source>
        <dbReference type="SAM" id="MobiDB-lite"/>
    </source>
</evidence>
<keyword evidence="1" id="KW-0479">Metal-binding</keyword>
<evidence type="ECO:0000256" key="3">
    <source>
        <dbReference type="ARBA" id="ARBA00022833"/>
    </source>
</evidence>
<feature type="compositionally biased region" description="Basic and acidic residues" evidence="5">
    <location>
        <begin position="167"/>
        <end position="176"/>
    </location>
</feature>
<evidence type="ECO:0000259" key="6">
    <source>
        <dbReference type="PROSITE" id="PS50089"/>
    </source>
</evidence>
<feature type="region of interest" description="Disordered" evidence="5">
    <location>
        <begin position="584"/>
        <end position="638"/>
    </location>
</feature>
<feature type="region of interest" description="Disordered" evidence="5">
    <location>
        <begin position="486"/>
        <end position="514"/>
    </location>
</feature>
<keyword evidence="3" id="KW-0862">Zinc</keyword>
<dbReference type="GO" id="GO:0061630">
    <property type="term" value="F:ubiquitin protein ligase activity"/>
    <property type="evidence" value="ECO:0007669"/>
    <property type="project" value="TreeGrafter"/>
</dbReference>
<evidence type="ECO:0000256" key="2">
    <source>
        <dbReference type="ARBA" id="ARBA00022771"/>
    </source>
</evidence>
<dbReference type="PROSITE" id="PS50089">
    <property type="entry name" value="ZF_RING_2"/>
    <property type="match status" value="1"/>
</dbReference>
<feature type="region of interest" description="Disordered" evidence="5">
    <location>
        <begin position="24"/>
        <end position="246"/>
    </location>
</feature>
<feature type="domain" description="RING-type" evidence="6">
    <location>
        <begin position="368"/>
        <end position="437"/>
    </location>
</feature>
<evidence type="ECO:0000313" key="7">
    <source>
        <dbReference type="EMBL" id="GJE85950.1"/>
    </source>
</evidence>
<dbReference type="GO" id="GO:0008270">
    <property type="term" value="F:zinc ion binding"/>
    <property type="evidence" value="ECO:0007669"/>
    <property type="project" value="UniProtKB-KW"/>
</dbReference>
<dbReference type="GO" id="GO:0005737">
    <property type="term" value="C:cytoplasm"/>
    <property type="evidence" value="ECO:0007669"/>
    <property type="project" value="TreeGrafter"/>
</dbReference>
<keyword evidence="8" id="KW-1185">Reference proteome</keyword>
<feature type="compositionally biased region" description="Acidic residues" evidence="5">
    <location>
        <begin position="489"/>
        <end position="500"/>
    </location>
</feature>
<name>A0A9P3G1F6_9APHY</name>
<dbReference type="AlphaFoldDB" id="A0A9P3G1F6"/>
<evidence type="ECO:0000313" key="8">
    <source>
        <dbReference type="Proteomes" id="UP000703269"/>
    </source>
</evidence>
<proteinExistence type="predicted"/>
<feature type="compositionally biased region" description="Basic and acidic residues" evidence="5">
    <location>
        <begin position="710"/>
        <end position="720"/>
    </location>
</feature>
<accession>A0A9P3G1F6</accession>
<feature type="compositionally biased region" description="Low complexity" evidence="5">
    <location>
        <begin position="87"/>
        <end position="100"/>
    </location>
</feature>
<feature type="compositionally biased region" description="Acidic residues" evidence="5">
    <location>
        <begin position="584"/>
        <end position="610"/>
    </location>
</feature>
<dbReference type="InterPro" id="IPR001841">
    <property type="entry name" value="Znf_RING"/>
</dbReference>
<feature type="region of interest" description="Disordered" evidence="5">
    <location>
        <begin position="665"/>
        <end position="720"/>
    </location>
</feature>
<feature type="compositionally biased region" description="Polar residues" evidence="5">
    <location>
        <begin position="101"/>
        <end position="115"/>
    </location>
</feature>
<feature type="region of interest" description="Disordered" evidence="5">
    <location>
        <begin position="526"/>
        <end position="555"/>
    </location>
</feature>
<sequence length="720" mass="77136">MSNDQNRNDSVSSRFFSLASLIRSTQTREAVPSSSAAPPEAAADDNSMPALSAGLDDSDDEDDATAALQRDLSEPTPTFESIPVVIRPTGGRSRTTTTNGQSLSGSVPTSPSDVQSPIPPVHHEAPQPEHSTLSSSSSSEVAPDGSQGDFTGAPSGAAPDVPLPSTVRDRRVRDDGEGGYESEGSLPSLQTVSDSSDDGWTDEESNEDESDEEDEEDEGRGGEDGPDEDSAFNSLPRLGPNLPPGAARLMQTLTRAVAEAREGWVGMDLENGGDEDGDHFDPISILAGPGADPLSRIIAPPGAANHRSGFILNTMRQVIDALGSPAIPETDPKRAELITKSLEVISEDLVRRYEKLRAGQEGEESEGCAVCRESFLDPTTEEAAVIVQFAELPYPAGDESSDSAAKILAFPCPGMHLFHSHCISPWLERKTTCPTCRFDVDPDSLTLTFLREIRQRSNHPLANNKWSVPHQKSFRRWLEREERKLAGDELSDSDSEEVEEYINGSPVDDADDLPPLVADQFAATNATPDPALSSGSAPQPAPANPQPSRGPPIDVADFYNIDPVVRENMLAALIPIMDMTMDIDPDLEDESESGSEWEDDEDEDEDDDELPPLIPVGRNGPPTPARASAQAALEESDVDDDLPALVDAILAGSVGDTVLHASSTESWYDHDDDDDELPELVPVHPRGAPAQPSATAAEDDDDLPDLVGETPRRPSMEDID</sequence>
<dbReference type="EMBL" id="BPQB01000003">
    <property type="protein sequence ID" value="GJE85950.1"/>
    <property type="molecule type" value="Genomic_DNA"/>
</dbReference>
<keyword evidence="2 4" id="KW-0863">Zinc-finger</keyword>
<dbReference type="GO" id="GO:0016567">
    <property type="term" value="P:protein ubiquitination"/>
    <property type="evidence" value="ECO:0007669"/>
    <property type="project" value="TreeGrafter"/>
</dbReference>
<feature type="compositionally biased region" description="Low complexity" evidence="5">
    <location>
        <begin position="29"/>
        <end position="41"/>
    </location>
</feature>